<evidence type="ECO:0000313" key="1">
    <source>
        <dbReference type="EMBL" id="KAF9077248.1"/>
    </source>
</evidence>
<name>A0A9P5Q9P3_9AGAR</name>
<protein>
    <submittedName>
        <fullName evidence="1">Uncharacterized protein</fullName>
    </submittedName>
</protein>
<keyword evidence="2" id="KW-1185">Reference proteome</keyword>
<organism evidence="1 2">
    <name type="scientific">Rhodocollybia butyracea</name>
    <dbReference type="NCBI Taxonomy" id="206335"/>
    <lineage>
        <taxon>Eukaryota</taxon>
        <taxon>Fungi</taxon>
        <taxon>Dikarya</taxon>
        <taxon>Basidiomycota</taxon>
        <taxon>Agaricomycotina</taxon>
        <taxon>Agaricomycetes</taxon>
        <taxon>Agaricomycetidae</taxon>
        <taxon>Agaricales</taxon>
        <taxon>Marasmiineae</taxon>
        <taxon>Omphalotaceae</taxon>
        <taxon>Rhodocollybia</taxon>
    </lineage>
</organism>
<dbReference type="EMBL" id="JADNRY010000004">
    <property type="protein sequence ID" value="KAF9077248.1"/>
    <property type="molecule type" value="Genomic_DNA"/>
</dbReference>
<comment type="caution">
    <text evidence="1">The sequence shown here is derived from an EMBL/GenBank/DDBJ whole genome shotgun (WGS) entry which is preliminary data.</text>
</comment>
<dbReference type="OrthoDB" id="2920504at2759"/>
<feature type="non-terminal residue" evidence="1">
    <location>
        <position position="226"/>
    </location>
</feature>
<gene>
    <name evidence="1" type="ORF">BDP27DRAFT_1312079</name>
</gene>
<accession>A0A9P5Q9P3</accession>
<dbReference type="Proteomes" id="UP000772434">
    <property type="component" value="Unassembled WGS sequence"/>
</dbReference>
<sequence>MYKSLEYFLGHPQVSCSNTAQSSTQSPTLSSPPPPVFTKHHVHTLAAVSLVLALCSISVSATPLARSTCTPNAQGAAVSIVSSADGTLKWGDANPTPTVGDVLSALSFDGDSPNFHVAQSGQFPTSFVINDVNNHALFVDSSTAGSLTFNTTSLDFDQGFQLFDITCQSCGSDTTPGQSAGSSCTVSPLSPFVNACVRIVKPDVSGLPLIVVAARLRAPALRYCFL</sequence>
<evidence type="ECO:0000313" key="2">
    <source>
        <dbReference type="Proteomes" id="UP000772434"/>
    </source>
</evidence>
<dbReference type="AlphaFoldDB" id="A0A9P5Q9P3"/>
<proteinExistence type="predicted"/>
<reference evidence="1" key="1">
    <citation type="submission" date="2020-11" db="EMBL/GenBank/DDBJ databases">
        <authorList>
            <consortium name="DOE Joint Genome Institute"/>
            <person name="Ahrendt S."/>
            <person name="Riley R."/>
            <person name="Andreopoulos W."/>
            <person name="Labutti K."/>
            <person name="Pangilinan J."/>
            <person name="Ruiz-Duenas F.J."/>
            <person name="Barrasa J.M."/>
            <person name="Sanchez-Garcia M."/>
            <person name="Camarero S."/>
            <person name="Miyauchi S."/>
            <person name="Serrano A."/>
            <person name="Linde D."/>
            <person name="Babiker R."/>
            <person name="Drula E."/>
            <person name="Ayuso-Fernandez I."/>
            <person name="Pacheco R."/>
            <person name="Padilla G."/>
            <person name="Ferreira P."/>
            <person name="Barriuso J."/>
            <person name="Kellner H."/>
            <person name="Castanera R."/>
            <person name="Alfaro M."/>
            <person name="Ramirez L."/>
            <person name="Pisabarro A.G."/>
            <person name="Kuo A."/>
            <person name="Tritt A."/>
            <person name="Lipzen A."/>
            <person name="He G."/>
            <person name="Yan M."/>
            <person name="Ng V."/>
            <person name="Cullen D."/>
            <person name="Martin F."/>
            <person name="Rosso M.-N."/>
            <person name="Henrissat B."/>
            <person name="Hibbett D."/>
            <person name="Martinez A.T."/>
            <person name="Grigoriev I.V."/>
        </authorList>
    </citation>
    <scope>NUCLEOTIDE SEQUENCE</scope>
    <source>
        <strain evidence="1">AH 40177</strain>
    </source>
</reference>